<dbReference type="GO" id="GO:0051016">
    <property type="term" value="P:barbed-end actin filament capping"/>
    <property type="evidence" value="ECO:0007669"/>
    <property type="project" value="TreeGrafter"/>
</dbReference>
<sequence>MPPAVDPAFVGAGSKPGTEIWRIENFHPVRIPGTDHGKFHMGDSYIILNTKQLRSGAFEWNIHFWIGKDTSQDEKGTAAIKAVELDDMLGGAPVQHRECQEYESPLFCSLFKGGIRYVPGGVKSGFKHYDPTDAPPRLFQVKGKRNVRVREVEVSVRSMNKGDCFILDTPTLIWVYVGRYSKRVERLKAIQAANQIRDQDHGGRLKIQMIEPNSPQDQVDAFFKALGGGSRAEMADPPKEDDDSLFEKTTESVVTLYRVSDSSGAIKVEVVGVKPLKGAMLHSQDGVGQDCFILDAGKSGIFAWIGKQCTQQEKLQAMTHAEKFLVDKGYPAWTKIQRVVDGGEPTAFKQYFSVWRESDIVAPVYDKVYTLDRQKLANEAPKARSAPPMTRQERAKLLKNLGTALGFCPDDGTGQVELWRVENFELAPVPRETYGIFFGGDSYVLQYTYKEGNREKYIIYYWQGTHSTQDEKSASALHAIRLDEKLLGRAVQVRVTQGHEPAHFLRIFKGRMIVFLGGHASGFKNVRENDTYDPSKARLFHVRGTCEEDTRAVQVELAAASLDSDDVFILDGPKQGVTYMWIGKHASEDEKRMGDKVDKVVSPDRTAQKVKEGSEPDEFWRLLGGKGDYTRDNEEVADTPALSARLFHCSIVPPSTKLEVDEVFNFEQEDLNEDDVMVLDTGDDEIFIWIGKGASLEEKKHSNKMADDYIKENHMSRGANCVTISIVVKQGDEPDSFKAFYPSWDDNYWKNIQDVNYN</sequence>
<evidence type="ECO:0000256" key="1">
    <source>
        <dbReference type="ARBA" id="ARBA00004245"/>
    </source>
</evidence>
<dbReference type="Proteomes" id="UP000198287">
    <property type="component" value="Unassembled WGS sequence"/>
</dbReference>
<keyword evidence="11" id="KW-1185">Reference proteome</keyword>
<reference evidence="10 11" key="1">
    <citation type="submission" date="2015-12" db="EMBL/GenBank/DDBJ databases">
        <title>The genome of Folsomia candida.</title>
        <authorList>
            <person name="Faddeeva A."/>
            <person name="Derks M.F."/>
            <person name="Anvar Y."/>
            <person name="Smit S."/>
            <person name="Van Straalen N."/>
            <person name="Roelofs D."/>
        </authorList>
    </citation>
    <scope>NUCLEOTIDE SEQUENCE [LARGE SCALE GENOMIC DNA]</scope>
    <source>
        <strain evidence="10 11">VU population</strain>
        <tissue evidence="10">Whole body</tissue>
    </source>
</reference>
<dbReference type="PRINTS" id="PR00597">
    <property type="entry name" value="GELSOLIN"/>
</dbReference>
<dbReference type="SMART" id="SM00262">
    <property type="entry name" value="GEL"/>
    <property type="match status" value="6"/>
</dbReference>
<dbReference type="InterPro" id="IPR029006">
    <property type="entry name" value="ADF-H/Gelsolin-like_dom_sf"/>
</dbReference>
<evidence type="ECO:0000256" key="7">
    <source>
        <dbReference type="ARBA" id="ARBA00023212"/>
    </source>
</evidence>
<dbReference type="GO" id="GO:0051014">
    <property type="term" value="P:actin filament severing"/>
    <property type="evidence" value="ECO:0007669"/>
    <property type="project" value="TreeGrafter"/>
</dbReference>
<keyword evidence="7" id="KW-0206">Cytoskeleton</keyword>
<protein>
    <submittedName>
        <fullName evidence="10">Gelsolin, cytoplasmic</fullName>
    </submittedName>
</protein>
<gene>
    <name evidence="10" type="ORF">Fcan01_22471</name>
</gene>
<dbReference type="FunFam" id="3.40.20.10:FF:000001">
    <property type="entry name" value="Gelsolin"/>
    <property type="match status" value="1"/>
</dbReference>
<dbReference type="GO" id="GO:0005737">
    <property type="term" value="C:cytoplasm"/>
    <property type="evidence" value="ECO:0007669"/>
    <property type="project" value="TreeGrafter"/>
</dbReference>
<dbReference type="FunFam" id="3.40.20.10:FF:000002">
    <property type="entry name" value="Gelsolin"/>
    <property type="match status" value="1"/>
</dbReference>
<dbReference type="OrthoDB" id="6375767at2759"/>
<dbReference type="EMBL" id="LNIX01000025">
    <property type="protein sequence ID" value="OXA42607.1"/>
    <property type="molecule type" value="Genomic_DNA"/>
</dbReference>
<dbReference type="CDD" id="cd11293">
    <property type="entry name" value="gelsolin_S4_like"/>
    <property type="match status" value="1"/>
</dbReference>
<evidence type="ECO:0000256" key="6">
    <source>
        <dbReference type="ARBA" id="ARBA00023203"/>
    </source>
</evidence>
<evidence type="ECO:0000256" key="2">
    <source>
        <dbReference type="ARBA" id="ARBA00008418"/>
    </source>
</evidence>
<dbReference type="OMA" id="DTLFTWI"/>
<evidence type="ECO:0000256" key="8">
    <source>
        <dbReference type="ARBA" id="ARBA00055420"/>
    </source>
</evidence>
<dbReference type="Pfam" id="PF00626">
    <property type="entry name" value="Gelsolin"/>
    <property type="match status" value="6"/>
</dbReference>
<keyword evidence="4" id="KW-0677">Repeat</keyword>
<keyword evidence="5" id="KW-0106">Calcium</keyword>
<dbReference type="CDD" id="cd11290">
    <property type="entry name" value="gelsolin_S1_like"/>
    <property type="match status" value="1"/>
</dbReference>
<proteinExistence type="inferred from homology"/>
<comment type="subcellular location">
    <subcellularLocation>
        <location evidence="1">Cytoplasm</location>
        <location evidence="1">Cytoskeleton</location>
    </subcellularLocation>
</comment>
<feature type="domain" description="Gelsolin-like" evidence="9">
    <location>
        <begin position="289"/>
        <end position="348"/>
    </location>
</feature>
<comment type="caution">
    <text evidence="10">The sequence shown here is derived from an EMBL/GenBank/DDBJ whole genome shotgun (WGS) entry which is preliminary data.</text>
</comment>
<keyword evidence="3" id="KW-0963">Cytoplasm</keyword>
<dbReference type="Gene3D" id="3.40.20.10">
    <property type="entry name" value="Severin"/>
    <property type="match status" value="6"/>
</dbReference>
<dbReference type="PANTHER" id="PTHR11977">
    <property type="entry name" value="VILLIN"/>
    <property type="match status" value="1"/>
</dbReference>
<dbReference type="SUPFAM" id="SSF55753">
    <property type="entry name" value="Actin depolymerizing proteins"/>
    <property type="match status" value="6"/>
</dbReference>
<name>A0A226DD22_FOLCA</name>
<evidence type="ECO:0000313" key="10">
    <source>
        <dbReference type="EMBL" id="OXA42607.1"/>
    </source>
</evidence>
<organism evidence="10 11">
    <name type="scientific">Folsomia candida</name>
    <name type="common">Springtail</name>
    <dbReference type="NCBI Taxonomy" id="158441"/>
    <lineage>
        <taxon>Eukaryota</taxon>
        <taxon>Metazoa</taxon>
        <taxon>Ecdysozoa</taxon>
        <taxon>Arthropoda</taxon>
        <taxon>Hexapoda</taxon>
        <taxon>Collembola</taxon>
        <taxon>Entomobryomorpha</taxon>
        <taxon>Isotomoidea</taxon>
        <taxon>Isotomidae</taxon>
        <taxon>Proisotominae</taxon>
        <taxon>Folsomia</taxon>
    </lineage>
</organism>
<evidence type="ECO:0000313" key="11">
    <source>
        <dbReference type="Proteomes" id="UP000198287"/>
    </source>
</evidence>
<dbReference type="CDD" id="cd11292">
    <property type="entry name" value="gelsolin_S3_like"/>
    <property type="match status" value="1"/>
</dbReference>
<keyword evidence="6" id="KW-0009">Actin-binding</keyword>
<dbReference type="STRING" id="158441.A0A226DD22"/>
<dbReference type="InterPro" id="IPR007122">
    <property type="entry name" value="Villin/Gelsolin"/>
</dbReference>
<dbReference type="GO" id="GO:0008154">
    <property type="term" value="P:actin polymerization or depolymerization"/>
    <property type="evidence" value="ECO:0007669"/>
    <property type="project" value="TreeGrafter"/>
</dbReference>
<dbReference type="GO" id="GO:0015629">
    <property type="term" value="C:actin cytoskeleton"/>
    <property type="evidence" value="ECO:0007669"/>
    <property type="project" value="TreeGrafter"/>
</dbReference>
<comment type="function">
    <text evidence="8">Calcium-regulated, actin-modulating protein that binds to the plus (or barbed) ends of actin monomers or filaments, preventing monomer exchange (end-blocking or capping). It can promote the assembly of monomers into filaments (nucleation) as well as sever filaments already formed.</text>
</comment>
<dbReference type="GO" id="GO:0051015">
    <property type="term" value="F:actin filament binding"/>
    <property type="evidence" value="ECO:0007669"/>
    <property type="project" value="InterPro"/>
</dbReference>
<comment type="similarity">
    <text evidence="2">Belongs to the villin/gelsolin family.</text>
</comment>
<evidence type="ECO:0000259" key="9">
    <source>
        <dbReference type="Pfam" id="PF00626"/>
    </source>
</evidence>
<dbReference type="InterPro" id="IPR007123">
    <property type="entry name" value="Gelsolin-like_dom"/>
</dbReference>
<dbReference type="AlphaFoldDB" id="A0A226DD22"/>
<feature type="domain" description="Gelsolin-like" evidence="9">
    <location>
        <begin position="551"/>
        <end position="620"/>
    </location>
</feature>
<evidence type="ECO:0000256" key="4">
    <source>
        <dbReference type="ARBA" id="ARBA00022737"/>
    </source>
</evidence>
<dbReference type="CDD" id="cd11288">
    <property type="entry name" value="gelsolin_S5_like"/>
    <property type="match status" value="1"/>
</dbReference>
<feature type="domain" description="Gelsolin-like" evidence="9">
    <location>
        <begin position="423"/>
        <end position="505"/>
    </location>
</feature>
<feature type="domain" description="Gelsolin-like" evidence="9">
    <location>
        <begin position="665"/>
        <end position="737"/>
    </location>
</feature>
<dbReference type="PANTHER" id="PTHR11977:SF123">
    <property type="entry name" value="GELSOLIN"/>
    <property type="match status" value="1"/>
</dbReference>
<accession>A0A226DD22</accession>
<evidence type="ECO:0000256" key="5">
    <source>
        <dbReference type="ARBA" id="ARBA00022837"/>
    </source>
</evidence>
<feature type="domain" description="Gelsolin-like" evidence="9">
    <location>
        <begin position="146"/>
        <end position="204"/>
    </location>
</feature>
<dbReference type="GO" id="GO:0005546">
    <property type="term" value="F:phosphatidylinositol-4,5-bisphosphate binding"/>
    <property type="evidence" value="ECO:0007669"/>
    <property type="project" value="TreeGrafter"/>
</dbReference>
<evidence type="ECO:0000256" key="3">
    <source>
        <dbReference type="ARBA" id="ARBA00022490"/>
    </source>
</evidence>
<feature type="domain" description="Gelsolin-like" evidence="9">
    <location>
        <begin position="33"/>
        <end position="107"/>
    </location>
</feature>